<proteinExistence type="predicted"/>
<reference evidence="4 5" key="1">
    <citation type="submission" date="2018-10" db="EMBL/GenBank/DDBJ databases">
        <title>Natrarchaeobius chitinivorans gen. nov., sp. nov., and Natrarchaeobius haloalkaliphilus sp. nov., alkaliphilic, chitin-utilizing haloarchaea from hypersaline alkaline lakes.</title>
        <authorList>
            <person name="Sorokin D.Y."/>
            <person name="Elcheninov A.G."/>
            <person name="Kostrikina N.A."/>
            <person name="Bale N.J."/>
            <person name="Sinninghe Damste J.S."/>
            <person name="Khijniak T.V."/>
            <person name="Kublanov I.V."/>
            <person name="Toshchakov S.V."/>
        </authorList>
    </citation>
    <scope>NUCLEOTIDE SEQUENCE [LARGE SCALE GENOMIC DNA]</scope>
    <source>
        <strain evidence="4 5">AArcht7</strain>
    </source>
</reference>
<dbReference type="Proteomes" id="UP000281431">
    <property type="component" value="Unassembled WGS sequence"/>
</dbReference>
<evidence type="ECO:0000256" key="1">
    <source>
        <dbReference type="ARBA" id="ARBA00023015"/>
    </source>
</evidence>
<evidence type="ECO:0000256" key="2">
    <source>
        <dbReference type="ARBA" id="ARBA00023163"/>
    </source>
</evidence>
<name>A0A3N6N3L1_NATCH</name>
<evidence type="ECO:0000259" key="3">
    <source>
        <dbReference type="Pfam" id="PF04967"/>
    </source>
</evidence>
<dbReference type="AlphaFoldDB" id="A0A3N6N3L1"/>
<dbReference type="PANTHER" id="PTHR34236:SF1">
    <property type="entry name" value="DIMETHYL SULFOXIDE REDUCTASE TRANSCRIPTIONAL ACTIVATOR"/>
    <property type="match status" value="1"/>
</dbReference>
<keyword evidence="2" id="KW-0804">Transcription</keyword>
<sequence length="174" mass="19549">MTGVSETDCQAALSVDPTIETARSVTSIDDRHLYRIVTKPFPPEQPLVFPTCRELDVTILEARRTADGLYLEARFPSRAVLREFETVGQEITRTVDVNRIYAEGHSPAVRSDPLTEKQRDALSLAVSEGYFDVPRRTNLTELAETVGISRQAFTRRLNRGLRNLLEVTLVTTES</sequence>
<keyword evidence="5" id="KW-1185">Reference proteome</keyword>
<dbReference type="InterPro" id="IPR007050">
    <property type="entry name" value="HTH_bacterioopsin"/>
</dbReference>
<dbReference type="InterPro" id="IPR013324">
    <property type="entry name" value="RNA_pol_sigma_r3/r4-like"/>
</dbReference>
<dbReference type="EMBL" id="REFZ01000001">
    <property type="protein sequence ID" value="RQH03522.1"/>
    <property type="molecule type" value="Genomic_DNA"/>
</dbReference>
<accession>A0A3N6N3L1</accession>
<evidence type="ECO:0000313" key="5">
    <source>
        <dbReference type="Proteomes" id="UP000281431"/>
    </source>
</evidence>
<protein>
    <recommendedName>
        <fullName evidence="3">HTH bat-type domain-containing protein</fullName>
    </recommendedName>
</protein>
<feature type="domain" description="HTH bat-type" evidence="3">
    <location>
        <begin position="114"/>
        <end position="165"/>
    </location>
</feature>
<dbReference type="SUPFAM" id="SSF88659">
    <property type="entry name" value="Sigma3 and sigma4 domains of RNA polymerase sigma factors"/>
    <property type="match status" value="1"/>
</dbReference>
<gene>
    <name evidence="4" type="ORF">EA472_00615</name>
</gene>
<dbReference type="PANTHER" id="PTHR34236">
    <property type="entry name" value="DIMETHYL SULFOXIDE REDUCTASE TRANSCRIPTIONAL ACTIVATOR"/>
    <property type="match status" value="1"/>
</dbReference>
<comment type="caution">
    <text evidence="4">The sequence shown here is derived from an EMBL/GenBank/DDBJ whole genome shotgun (WGS) entry which is preliminary data.</text>
</comment>
<dbReference type="Pfam" id="PF04967">
    <property type="entry name" value="HTH_10"/>
    <property type="match status" value="1"/>
</dbReference>
<organism evidence="4 5">
    <name type="scientific">Natrarchaeobius chitinivorans</name>
    <dbReference type="NCBI Taxonomy" id="1679083"/>
    <lineage>
        <taxon>Archaea</taxon>
        <taxon>Methanobacteriati</taxon>
        <taxon>Methanobacteriota</taxon>
        <taxon>Stenosarchaea group</taxon>
        <taxon>Halobacteria</taxon>
        <taxon>Halobacteriales</taxon>
        <taxon>Natrialbaceae</taxon>
        <taxon>Natrarchaeobius</taxon>
    </lineage>
</organism>
<keyword evidence="1" id="KW-0805">Transcription regulation</keyword>
<evidence type="ECO:0000313" key="4">
    <source>
        <dbReference type="EMBL" id="RQH03522.1"/>
    </source>
</evidence>